<evidence type="ECO:0000259" key="2">
    <source>
        <dbReference type="Pfam" id="PF08028"/>
    </source>
</evidence>
<dbReference type="PANTHER" id="PTHR43884">
    <property type="entry name" value="ACYL-COA DEHYDROGENASE"/>
    <property type="match status" value="1"/>
</dbReference>
<protein>
    <submittedName>
        <fullName evidence="3">Acyl-CoA dehydrogenase family protein</fullName>
    </submittedName>
</protein>
<dbReference type="EMBL" id="BAABEO010000006">
    <property type="protein sequence ID" value="GAA3669057.1"/>
    <property type="molecule type" value="Genomic_DNA"/>
</dbReference>
<organism evidence="3 4">
    <name type="scientific">Arthrobacter ginkgonis</name>
    <dbReference type="NCBI Taxonomy" id="1630594"/>
    <lineage>
        <taxon>Bacteria</taxon>
        <taxon>Bacillati</taxon>
        <taxon>Actinomycetota</taxon>
        <taxon>Actinomycetes</taxon>
        <taxon>Micrococcales</taxon>
        <taxon>Micrococcaceae</taxon>
        <taxon>Arthrobacter</taxon>
    </lineage>
</organism>
<evidence type="ECO:0000313" key="3">
    <source>
        <dbReference type="EMBL" id="GAA3669057.1"/>
    </source>
</evidence>
<dbReference type="Gene3D" id="1.20.140.10">
    <property type="entry name" value="Butyryl-CoA Dehydrogenase, subunit A, domain 3"/>
    <property type="match status" value="1"/>
</dbReference>
<dbReference type="Proteomes" id="UP001500752">
    <property type="component" value="Unassembled WGS sequence"/>
</dbReference>
<proteinExistence type="predicted"/>
<dbReference type="InterPro" id="IPR036250">
    <property type="entry name" value="AcylCo_DH-like_C"/>
</dbReference>
<sequence length="503" mass="53111">MILVSLSSASARVNGIQVNGARAKATPAPAAPTQAIQPNAVHDDATRFAKDAFDAGSFDATGFDATSFDAVHVDGGDLGAADLDAVDLDAHRAPLPPRHLIKITPGVPADGGYDELAEVFRPVFARIAEGARERDAGRVLPYEPVAWLNQVRFGAVRVPATDGGYGASLSDTFRLLIELAEADSQVAHLLRSHVGFVESILLLEDGAERRRWFDRFVSGQLVGNAYTERGGNALGRLNTVLRERDGGWLVSGEKYYCTGTIFADWVAVAAELPGVAGRHIAVVPTQHSGVRIFDDWDGFGQQLTGTGSTTFRDVPVDTLLTPSDLVVHPESAVFQLVLLAVQAGISRAVLADARNAVQQRTRAFSTGTGASPRHDPQVLQLVGEISASAFTVDAVVLAAVAELESVIAAPGLTPAEQYAVCELAANRAQAAVQPIVLAAATKLFDGLGASSTARGCNLDRHWRNARTVATHNPAMYKARIVGDYEVNGAAPRKFDAVGDAAQA</sequence>
<reference evidence="4" key="1">
    <citation type="journal article" date="2019" name="Int. J. Syst. Evol. Microbiol.">
        <title>The Global Catalogue of Microorganisms (GCM) 10K type strain sequencing project: providing services to taxonomists for standard genome sequencing and annotation.</title>
        <authorList>
            <consortium name="The Broad Institute Genomics Platform"/>
            <consortium name="The Broad Institute Genome Sequencing Center for Infectious Disease"/>
            <person name="Wu L."/>
            <person name="Ma J."/>
        </authorList>
    </citation>
    <scope>NUCLEOTIDE SEQUENCE [LARGE SCALE GENOMIC DNA]</scope>
    <source>
        <strain evidence="4">JCM 30742</strain>
    </source>
</reference>
<gene>
    <name evidence="3" type="ORF">GCM10023081_04400</name>
</gene>
<keyword evidence="4" id="KW-1185">Reference proteome</keyword>
<name>A0ABP7BST0_9MICC</name>
<accession>A0ABP7BST0</accession>
<dbReference type="SUPFAM" id="SSF47203">
    <property type="entry name" value="Acyl-CoA dehydrogenase C-terminal domain-like"/>
    <property type="match status" value="1"/>
</dbReference>
<dbReference type="SUPFAM" id="SSF56645">
    <property type="entry name" value="Acyl-CoA dehydrogenase NM domain-like"/>
    <property type="match status" value="1"/>
</dbReference>
<dbReference type="InterPro" id="IPR013107">
    <property type="entry name" value="Acyl-CoA_DH_C"/>
</dbReference>
<dbReference type="InterPro" id="IPR009100">
    <property type="entry name" value="AcylCoA_DH/oxidase_NM_dom_sf"/>
</dbReference>
<comment type="caution">
    <text evidence="3">The sequence shown here is derived from an EMBL/GenBank/DDBJ whole genome shotgun (WGS) entry which is preliminary data.</text>
</comment>
<feature type="domain" description="Acyl-CoA dehydrogenase C-terminal" evidence="2">
    <location>
        <begin position="338"/>
        <end position="472"/>
    </location>
</feature>
<evidence type="ECO:0000313" key="4">
    <source>
        <dbReference type="Proteomes" id="UP001500752"/>
    </source>
</evidence>
<dbReference type="PANTHER" id="PTHR43884:SF12">
    <property type="entry name" value="ISOVALERYL-COA DEHYDROGENASE, MITOCHONDRIAL-RELATED"/>
    <property type="match status" value="1"/>
</dbReference>
<dbReference type="Gene3D" id="2.40.110.10">
    <property type="entry name" value="Butyryl-CoA Dehydrogenase, subunit A, domain 2"/>
    <property type="match status" value="1"/>
</dbReference>
<evidence type="ECO:0000256" key="1">
    <source>
        <dbReference type="ARBA" id="ARBA00023002"/>
    </source>
</evidence>
<dbReference type="Gene3D" id="1.10.540.10">
    <property type="entry name" value="Acyl-CoA dehydrogenase/oxidase, N-terminal domain"/>
    <property type="match status" value="1"/>
</dbReference>
<dbReference type="InterPro" id="IPR046373">
    <property type="entry name" value="Acyl-CoA_Oxase/DH_mid-dom_sf"/>
</dbReference>
<dbReference type="InterPro" id="IPR037069">
    <property type="entry name" value="AcylCoA_DH/ox_N_sf"/>
</dbReference>
<keyword evidence="1" id="KW-0560">Oxidoreductase</keyword>
<dbReference type="Pfam" id="PF08028">
    <property type="entry name" value="Acyl-CoA_dh_2"/>
    <property type="match status" value="1"/>
</dbReference>